<comment type="caution">
    <text evidence="3">The sequence shown here is derived from an EMBL/GenBank/DDBJ whole genome shotgun (WGS) entry which is preliminary data.</text>
</comment>
<feature type="region of interest" description="Disordered" evidence="1">
    <location>
        <begin position="516"/>
        <end position="558"/>
    </location>
</feature>
<feature type="compositionally biased region" description="Polar residues" evidence="1">
    <location>
        <begin position="540"/>
        <end position="554"/>
    </location>
</feature>
<gene>
    <name evidence="3" type="ORF">DdX_06414</name>
</gene>
<evidence type="ECO:0000256" key="2">
    <source>
        <dbReference type="SAM" id="Phobius"/>
    </source>
</evidence>
<dbReference type="AlphaFoldDB" id="A0AAD4N935"/>
<evidence type="ECO:0000313" key="4">
    <source>
        <dbReference type="Proteomes" id="UP001201812"/>
    </source>
</evidence>
<feature type="transmembrane region" description="Helical" evidence="2">
    <location>
        <begin position="601"/>
        <end position="622"/>
    </location>
</feature>
<feature type="transmembrane region" description="Helical" evidence="2">
    <location>
        <begin position="684"/>
        <end position="703"/>
    </location>
</feature>
<accession>A0AAD4N935</accession>
<feature type="compositionally biased region" description="Polar residues" evidence="1">
    <location>
        <begin position="373"/>
        <end position="386"/>
    </location>
</feature>
<organism evidence="3 4">
    <name type="scientific">Ditylenchus destructor</name>
    <dbReference type="NCBI Taxonomy" id="166010"/>
    <lineage>
        <taxon>Eukaryota</taxon>
        <taxon>Metazoa</taxon>
        <taxon>Ecdysozoa</taxon>
        <taxon>Nematoda</taxon>
        <taxon>Chromadorea</taxon>
        <taxon>Rhabditida</taxon>
        <taxon>Tylenchina</taxon>
        <taxon>Tylenchomorpha</taxon>
        <taxon>Sphaerularioidea</taxon>
        <taxon>Anguinidae</taxon>
        <taxon>Anguininae</taxon>
        <taxon>Ditylenchus</taxon>
    </lineage>
</organism>
<feature type="compositionally biased region" description="Basic and acidic residues" evidence="1">
    <location>
        <begin position="30"/>
        <end position="43"/>
    </location>
</feature>
<reference evidence="3" key="1">
    <citation type="submission" date="2022-01" db="EMBL/GenBank/DDBJ databases">
        <title>Genome Sequence Resource for Two Populations of Ditylenchus destructor, the Migratory Endoparasitic Phytonematode.</title>
        <authorList>
            <person name="Zhang H."/>
            <person name="Lin R."/>
            <person name="Xie B."/>
        </authorList>
    </citation>
    <scope>NUCLEOTIDE SEQUENCE</scope>
    <source>
        <strain evidence="3">BazhouSP</strain>
    </source>
</reference>
<name>A0AAD4N935_9BILA</name>
<evidence type="ECO:0000256" key="1">
    <source>
        <dbReference type="SAM" id="MobiDB-lite"/>
    </source>
</evidence>
<sequence length="751" mass="85191">MSDSIENMSFLESTENSDSDIHDANIAATQDHDMSSTDGESWKLVDNSSDDDDSESADNEIVKWGSQLDMEAYEMENRSGEFNSEKDSPASVTQNQEVLSLISFDDAEMVSIVTAESTVTELPSTSTAASYPLVIRNNPWRKFAKHNVHKQNVKKCSHSSFNTKATLNCRISSIQHASPDSNLHRCCNAPKFGNTKIIPSTTVELATRKEFMDKVKKALQSDTTVVAENGTANKPPTGAQANAQIQAIMSNQMNDAEKTADRFSGTSRQQQSTLFNSNLYWTENPPKTSNMNILTSNKPKLVTHEEFAANVKEVRSDDAEKMTKLEASKEERLNLDLTMQVKRDLKNFIEKAVQNDASLLQQQSDSKDRDTHNAGTSNDSVHKNTMTSNPDVIVKCSCVKCSRGQVYNGEQSRCQRQQCGKWHESFLPEIQRRKNSHMFRTQMYFPATEPFLNLGVPNPQDANAMKLARIMRATNECHNKFHLPRRSPIKKPSFERVQNPQEVETTNFVNILKEMNQNSKPVKSEGNNAELEENAHTNDHSPPSNKNEVQNNESEASEEFNPIAVEPAHMSENENFEDEGFVDDTEENEVFSWRWNITNCLVLMMVILISLSFGCFIQNYIYKKQEFATLQSSITELQSELIFLRHKNFVTTRQLSSIVELFNLPSDSNMGSIGPEPKTFRAKIMLLFSTIYVHLGYLFTALINQISKYSSWEQFLFYHMCFGGFFVMCYLATRLFSLVRILGGCFFRFIK</sequence>
<proteinExistence type="predicted"/>
<dbReference type="Proteomes" id="UP001201812">
    <property type="component" value="Unassembled WGS sequence"/>
</dbReference>
<keyword evidence="2" id="KW-0472">Membrane</keyword>
<feature type="region of interest" description="Disordered" evidence="1">
    <location>
        <begin position="1"/>
        <end position="58"/>
    </location>
</feature>
<protein>
    <submittedName>
        <fullName evidence="3">Uncharacterized protein</fullName>
    </submittedName>
</protein>
<feature type="region of interest" description="Disordered" evidence="1">
    <location>
        <begin position="361"/>
        <end position="386"/>
    </location>
</feature>
<feature type="compositionally biased region" description="Polar residues" evidence="1">
    <location>
        <begin position="516"/>
        <end position="527"/>
    </location>
</feature>
<evidence type="ECO:0000313" key="3">
    <source>
        <dbReference type="EMBL" id="KAI1718004.1"/>
    </source>
</evidence>
<feature type="transmembrane region" description="Helical" evidence="2">
    <location>
        <begin position="715"/>
        <end position="733"/>
    </location>
</feature>
<dbReference type="EMBL" id="JAKKPZ010000008">
    <property type="protein sequence ID" value="KAI1718004.1"/>
    <property type="molecule type" value="Genomic_DNA"/>
</dbReference>
<keyword evidence="4" id="KW-1185">Reference proteome</keyword>
<keyword evidence="2" id="KW-1133">Transmembrane helix</keyword>
<feature type="compositionally biased region" description="Polar residues" evidence="1">
    <location>
        <begin position="1"/>
        <end position="16"/>
    </location>
</feature>
<keyword evidence="2" id="KW-0812">Transmembrane</keyword>
<feature type="compositionally biased region" description="Acidic residues" evidence="1">
    <location>
        <begin position="48"/>
        <end position="58"/>
    </location>
</feature>